<gene>
    <name evidence="6" type="primary">kdpD_1</name>
    <name evidence="6" type="ORF">BSF38_00366</name>
</gene>
<dbReference type="EMBL" id="CP019082">
    <property type="protein sequence ID" value="APW58953.1"/>
    <property type="molecule type" value="Genomic_DNA"/>
</dbReference>
<evidence type="ECO:0000313" key="7">
    <source>
        <dbReference type="Proteomes" id="UP000186309"/>
    </source>
</evidence>
<evidence type="ECO:0000256" key="1">
    <source>
        <dbReference type="ARBA" id="ARBA00022679"/>
    </source>
</evidence>
<evidence type="ECO:0000256" key="3">
    <source>
        <dbReference type="ARBA" id="ARBA00023012"/>
    </source>
</evidence>
<keyword evidence="2" id="KW-0418">Kinase</keyword>
<evidence type="ECO:0000259" key="5">
    <source>
        <dbReference type="Pfam" id="PF02702"/>
    </source>
</evidence>
<dbReference type="Proteomes" id="UP000186309">
    <property type="component" value="Chromosome"/>
</dbReference>
<proteinExistence type="predicted"/>
<feature type="domain" description="Signal transduction histidine kinase osmosensitive K+ channel sensor N-terminal" evidence="5">
    <location>
        <begin position="23"/>
        <end position="229"/>
    </location>
</feature>
<evidence type="ECO:0000259" key="4">
    <source>
        <dbReference type="Pfam" id="PF00582"/>
    </source>
</evidence>
<evidence type="ECO:0000313" key="6">
    <source>
        <dbReference type="EMBL" id="APW58953.1"/>
    </source>
</evidence>
<dbReference type="InterPro" id="IPR027417">
    <property type="entry name" value="P-loop_NTPase"/>
</dbReference>
<dbReference type="Pfam" id="PF02702">
    <property type="entry name" value="KdpD"/>
    <property type="match status" value="1"/>
</dbReference>
<keyword evidence="1 6" id="KW-0808">Transferase</keyword>
<dbReference type="CDD" id="cd01987">
    <property type="entry name" value="USP_KdpD-like"/>
    <property type="match status" value="1"/>
</dbReference>
<dbReference type="OrthoDB" id="9806130at2"/>
<dbReference type="InterPro" id="IPR052023">
    <property type="entry name" value="Histidine_kinase_KdpD"/>
</dbReference>
<keyword evidence="7" id="KW-1185">Reference proteome</keyword>
<dbReference type="GO" id="GO:0005886">
    <property type="term" value="C:plasma membrane"/>
    <property type="evidence" value="ECO:0007669"/>
    <property type="project" value="TreeGrafter"/>
</dbReference>
<evidence type="ECO:0000256" key="2">
    <source>
        <dbReference type="ARBA" id="ARBA00022777"/>
    </source>
</evidence>
<dbReference type="FunFam" id="3.40.50.300:FF:000483">
    <property type="entry name" value="Sensor histidine kinase KdpD"/>
    <property type="match status" value="1"/>
</dbReference>
<organism evidence="6 7">
    <name type="scientific">Paludisphaera borealis</name>
    <dbReference type="NCBI Taxonomy" id="1387353"/>
    <lineage>
        <taxon>Bacteria</taxon>
        <taxon>Pseudomonadati</taxon>
        <taxon>Planctomycetota</taxon>
        <taxon>Planctomycetia</taxon>
        <taxon>Isosphaerales</taxon>
        <taxon>Isosphaeraceae</taxon>
        <taxon>Paludisphaera</taxon>
    </lineage>
</organism>
<sequence length="377" mass="42168">MPKTDAARPSPEQFLNLIRRQERGRLKVYLGSNAGVGKTYSMLREGQRLKKQGVDVAIGIVETHGRAETAEQLGDLEVIPPRQIEYRGVTLKEMDLDAILSRRPTICLVDELAHTNAPGSRHPKRHQDVEDLLRAGIHVITTVNVQHLESLYDNVERITGMKVKERLPDSVIGEADQIVNVDLSVEDLLERMKAGKVYPPERAERAMENFFTPANLTRLREITLTEVAHLIDRRGRRAEADRGPSSAAERVMVGLSSRSPNAPALLRKAARLADRLNSPWYAVYIQTPAEDLTKTDAATHRILTKNLELAHQLGGIPMTFKGGDVPSTILAFAREYDIRVVVMGKSHQPWRRRLFGGSILERLIRDSSGLDVLIVDV</sequence>
<dbReference type="Gene3D" id="3.40.50.620">
    <property type="entry name" value="HUPs"/>
    <property type="match status" value="1"/>
</dbReference>
<accession>A0A1U7CJ96</accession>
<dbReference type="RefSeq" id="WP_076343200.1">
    <property type="nucleotide sequence ID" value="NZ_CP019082.1"/>
</dbReference>
<dbReference type="InterPro" id="IPR003852">
    <property type="entry name" value="Sig_transdc_His_kinase_KdpD_N"/>
</dbReference>
<dbReference type="GO" id="GO:0000155">
    <property type="term" value="F:phosphorelay sensor kinase activity"/>
    <property type="evidence" value="ECO:0007669"/>
    <property type="project" value="InterPro"/>
</dbReference>
<dbReference type="InterPro" id="IPR014729">
    <property type="entry name" value="Rossmann-like_a/b/a_fold"/>
</dbReference>
<dbReference type="AlphaFoldDB" id="A0A1U7CJ96"/>
<dbReference type="STRING" id="1387353.BSF38_00366"/>
<dbReference type="EC" id="2.7.13.3" evidence="6"/>
<dbReference type="KEGG" id="pbor:BSF38_00366"/>
<dbReference type="Pfam" id="PF00582">
    <property type="entry name" value="Usp"/>
    <property type="match status" value="1"/>
</dbReference>
<protein>
    <submittedName>
        <fullName evidence="6">Sensor protein KdpD</fullName>
        <ecNumber evidence="6">2.7.13.3</ecNumber>
    </submittedName>
</protein>
<name>A0A1U7CJ96_9BACT</name>
<dbReference type="InterPro" id="IPR006016">
    <property type="entry name" value="UspA"/>
</dbReference>
<keyword evidence="3" id="KW-0902">Two-component regulatory system</keyword>
<dbReference type="GO" id="GO:0005737">
    <property type="term" value="C:cytoplasm"/>
    <property type="evidence" value="ECO:0007669"/>
    <property type="project" value="UniProtKB-ARBA"/>
</dbReference>
<dbReference type="SUPFAM" id="SSF52402">
    <property type="entry name" value="Adenine nucleotide alpha hydrolases-like"/>
    <property type="match status" value="1"/>
</dbReference>
<dbReference type="PANTHER" id="PTHR45569:SF1">
    <property type="entry name" value="SENSOR PROTEIN KDPD"/>
    <property type="match status" value="1"/>
</dbReference>
<feature type="domain" description="UspA" evidence="4">
    <location>
        <begin position="249"/>
        <end position="375"/>
    </location>
</feature>
<dbReference type="Gene3D" id="3.40.50.300">
    <property type="entry name" value="P-loop containing nucleotide triphosphate hydrolases"/>
    <property type="match status" value="1"/>
</dbReference>
<reference evidence="7" key="1">
    <citation type="submission" date="2016-12" db="EMBL/GenBank/DDBJ databases">
        <title>Comparative genomics of four Isosphaeraceae planctomycetes: a common pool of plasmids and glycoside hydrolase genes.</title>
        <authorList>
            <person name="Ivanova A."/>
        </authorList>
    </citation>
    <scope>NUCLEOTIDE SEQUENCE [LARGE SCALE GENOMIC DNA]</scope>
    <source>
        <strain evidence="7">PX4</strain>
    </source>
</reference>
<dbReference type="PANTHER" id="PTHR45569">
    <property type="entry name" value="SENSOR PROTEIN KDPD"/>
    <property type="match status" value="1"/>
</dbReference>